<gene>
    <name evidence="1" type="ORF">FHS44_004333</name>
</gene>
<evidence type="ECO:0000313" key="1">
    <source>
        <dbReference type="EMBL" id="MBB4917225.1"/>
    </source>
</evidence>
<reference evidence="1 2" key="1">
    <citation type="submission" date="2020-08" db="EMBL/GenBank/DDBJ databases">
        <title>Genomic Encyclopedia of Type Strains, Phase III (KMG-III): the genomes of soil and plant-associated and newly described type strains.</title>
        <authorList>
            <person name="Whitman W."/>
        </authorList>
    </citation>
    <scope>NUCLEOTIDE SEQUENCE [LARGE SCALE GENOMIC DNA]</scope>
    <source>
        <strain evidence="1 2">CECT 8840</strain>
    </source>
</reference>
<proteinExistence type="predicted"/>
<accession>A0A7W7QPC3</accession>
<dbReference type="AlphaFoldDB" id="A0A7W7QPC3"/>
<dbReference type="Proteomes" id="UP000552644">
    <property type="component" value="Unassembled WGS sequence"/>
</dbReference>
<dbReference type="EMBL" id="JACHJP010000004">
    <property type="protein sequence ID" value="MBB4917225.1"/>
    <property type="molecule type" value="Genomic_DNA"/>
</dbReference>
<organism evidence="1 2">
    <name type="scientific">Streptosporangium saharense</name>
    <dbReference type="NCBI Taxonomy" id="1706840"/>
    <lineage>
        <taxon>Bacteria</taxon>
        <taxon>Bacillati</taxon>
        <taxon>Actinomycetota</taxon>
        <taxon>Actinomycetes</taxon>
        <taxon>Streptosporangiales</taxon>
        <taxon>Streptosporangiaceae</taxon>
        <taxon>Streptosporangium</taxon>
    </lineage>
</organism>
<keyword evidence="2" id="KW-1185">Reference proteome</keyword>
<sequence length="326" mass="35686">MEMPLAALALPALTPDPDLYERITKTIDEPRRVDLETIEWLERCLAEHRRAEDTMGGRPLMPVVRAQFATVADLARGVRGASGDRLVSMVAQYAQFLAWMCQDSGDLAAALVWYDRSHSWAMEAGDAALAATTLNMRAHLAWSIGDPQRCVRLAEASRWHDGRTSLGIQGMAAQMAARGQAQMGQGQQARSLLGQAEELIRKAAEHPEAEPSWMYFYDEDWFLMQRGMAELELGDGHRAVPFLERGLAGLAGSYRRDRAWFGACLAHAHALAGEAEAATETALNVAPDAVAVNAYAVRDLHKVVGLLDRMRAPGARALQEALPQAS</sequence>
<evidence type="ECO:0000313" key="2">
    <source>
        <dbReference type="Proteomes" id="UP000552644"/>
    </source>
</evidence>
<comment type="caution">
    <text evidence="1">The sequence shown here is derived from an EMBL/GenBank/DDBJ whole genome shotgun (WGS) entry which is preliminary data.</text>
</comment>
<dbReference type="InterPro" id="IPR011990">
    <property type="entry name" value="TPR-like_helical_dom_sf"/>
</dbReference>
<name>A0A7W7QPC3_9ACTN</name>
<dbReference type="SUPFAM" id="SSF48452">
    <property type="entry name" value="TPR-like"/>
    <property type="match status" value="1"/>
</dbReference>
<protein>
    <submittedName>
        <fullName evidence="1">Tetratricopeptide (TPR) repeat protein</fullName>
    </submittedName>
</protein>